<evidence type="ECO:0000256" key="1">
    <source>
        <dbReference type="SAM" id="MobiDB-lite"/>
    </source>
</evidence>
<feature type="compositionally biased region" description="Basic and acidic residues" evidence="1">
    <location>
        <begin position="22"/>
        <end position="40"/>
    </location>
</feature>
<dbReference type="Proteomes" id="UP000467841">
    <property type="component" value="Unassembled WGS sequence"/>
</dbReference>
<accession>A0A6D2K965</accession>
<feature type="region of interest" description="Disordered" evidence="1">
    <location>
        <begin position="1"/>
        <end position="112"/>
    </location>
</feature>
<feature type="compositionally biased region" description="Basic and acidic residues" evidence="1">
    <location>
        <begin position="1"/>
        <end position="10"/>
    </location>
</feature>
<gene>
    <name evidence="2" type="ORF">MERR_LOCUS38068</name>
</gene>
<evidence type="ECO:0000313" key="2">
    <source>
        <dbReference type="EMBL" id="CAA7050833.1"/>
    </source>
</evidence>
<dbReference type="EMBL" id="CACVBM020001456">
    <property type="protein sequence ID" value="CAA7050833.1"/>
    <property type="molecule type" value="Genomic_DNA"/>
</dbReference>
<keyword evidence="3" id="KW-1185">Reference proteome</keyword>
<organism evidence="2 3">
    <name type="scientific">Microthlaspi erraticum</name>
    <dbReference type="NCBI Taxonomy" id="1685480"/>
    <lineage>
        <taxon>Eukaryota</taxon>
        <taxon>Viridiplantae</taxon>
        <taxon>Streptophyta</taxon>
        <taxon>Embryophyta</taxon>
        <taxon>Tracheophyta</taxon>
        <taxon>Spermatophyta</taxon>
        <taxon>Magnoliopsida</taxon>
        <taxon>eudicotyledons</taxon>
        <taxon>Gunneridae</taxon>
        <taxon>Pentapetalae</taxon>
        <taxon>rosids</taxon>
        <taxon>malvids</taxon>
        <taxon>Brassicales</taxon>
        <taxon>Brassicaceae</taxon>
        <taxon>Coluteocarpeae</taxon>
        <taxon>Microthlaspi</taxon>
    </lineage>
</organism>
<sequence>MRRYRNDGSHQKANRPMSSQSHGKEAAGSERTKPDITDLHRQRRRKIERRGTNHDENNRSNTKNKRHSKNLRRCGGKTAEHHKLLQPLRTKQEELNRNKAKKKTQRKPELHG</sequence>
<evidence type="ECO:0000313" key="3">
    <source>
        <dbReference type="Proteomes" id="UP000467841"/>
    </source>
</evidence>
<protein>
    <submittedName>
        <fullName evidence="2">Uncharacterized protein</fullName>
    </submittedName>
</protein>
<feature type="compositionally biased region" description="Basic and acidic residues" evidence="1">
    <location>
        <begin position="49"/>
        <end position="58"/>
    </location>
</feature>
<reference evidence="2" key="1">
    <citation type="submission" date="2020-01" db="EMBL/GenBank/DDBJ databases">
        <authorList>
            <person name="Mishra B."/>
        </authorList>
    </citation>
    <scope>NUCLEOTIDE SEQUENCE [LARGE SCALE GENOMIC DNA]</scope>
</reference>
<comment type="caution">
    <text evidence="2">The sequence shown here is derived from an EMBL/GenBank/DDBJ whole genome shotgun (WGS) entry which is preliminary data.</text>
</comment>
<name>A0A6D2K965_9BRAS</name>
<proteinExistence type="predicted"/>
<dbReference type="AlphaFoldDB" id="A0A6D2K965"/>
<feature type="compositionally biased region" description="Basic residues" evidence="1">
    <location>
        <begin position="62"/>
        <end position="75"/>
    </location>
</feature>